<proteinExistence type="predicted"/>
<feature type="region of interest" description="Disordered" evidence="1">
    <location>
        <begin position="1"/>
        <end position="20"/>
    </location>
</feature>
<protein>
    <submittedName>
        <fullName evidence="2">Uncharacterized protein</fullName>
    </submittedName>
</protein>
<evidence type="ECO:0000313" key="2">
    <source>
        <dbReference type="EMBL" id="NDV40793.1"/>
    </source>
</evidence>
<accession>A0A6B2LUU9</accession>
<sequence>MLPPGAPPGNPPSGNPLCGPPAPPANLAIIGIATPSNSFCFASNSSFEAFGFFSNHPKAESIAPLIFPLSSPDNFPARASSDSELLKE</sequence>
<organism evidence="2">
    <name type="scientific">Arcella intermedia</name>
    <dbReference type="NCBI Taxonomy" id="1963864"/>
    <lineage>
        <taxon>Eukaryota</taxon>
        <taxon>Amoebozoa</taxon>
        <taxon>Tubulinea</taxon>
        <taxon>Elardia</taxon>
        <taxon>Arcellinida</taxon>
        <taxon>Sphaerothecina</taxon>
        <taxon>Arcellidae</taxon>
        <taxon>Arcella</taxon>
    </lineage>
</organism>
<name>A0A6B2LUU9_9EUKA</name>
<reference evidence="2" key="1">
    <citation type="journal article" date="2020" name="J. Eukaryot. Microbiol.">
        <title>De novo Sequencing, Assembly and Annotation of the Transcriptome for the Free-Living Testate Amoeba Arcella intermedia.</title>
        <authorList>
            <person name="Ribeiro G.M."/>
            <person name="Porfirio-Sousa A.L."/>
            <person name="Maurer-Alcala X.X."/>
            <person name="Katz L.A."/>
            <person name="Lahr D.J.G."/>
        </authorList>
    </citation>
    <scope>NUCLEOTIDE SEQUENCE</scope>
</reference>
<dbReference type="EMBL" id="GIBP01011824">
    <property type="protein sequence ID" value="NDV40793.1"/>
    <property type="molecule type" value="Transcribed_RNA"/>
</dbReference>
<evidence type="ECO:0000256" key="1">
    <source>
        <dbReference type="SAM" id="MobiDB-lite"/>
    </source>
</evidence>
<dbReference type="AlphaFoldDB" id="A0A6B2LUU9"/>